<sequence length="62" mass="6753">MANFFQKLRGTIETIFQIGLGGPQFRDAGGVIEGRNSADTDYTIIRGAFPVGDNDLVTKKYA</sequence>
<proteinExistence type="predicted"/>
<feature type="non-terminal residue" evidence="1">
    <location>
        <position position="62"/>
    </location>
</feature>
<reference evidence="1" key="1">
    <citation type="journal article" date="2015" name="Nature">
        <title>Complex archaea that bridge the gap between prokaryotes and eukaryotes.</title>
        <authorList>
            <person name="Spang A."/>
            <person name="Saw J.H."/>
            <person name="Jorgensen S.L."/>
            <person name="Zaremba-Niedzwiedzka K."/>
            <person name="Martijn J."/>
            <person name="Lind A.E."/>
            <person name="van Eijk R."/>
            <person name="Schleper C."/>
            <person name="Guy L."/>
            <person name="Ettema T.J."/>
        </authorList>
    </citation>
    <scope>NUCLEOTIDE SEQUENCE</scope>
</reference>
<dbReference type="AlphaFoldDB" id="A0A0F9EXN9"/>
<gene>
    <name evidence="1" type="ORF">LCGC14_2021210</name>
</gene>
<protein>
    <submittedName>
        <fullName evidence="1">Uncharacterized protein</fullName>
    </submittedName>
</protein>
<organism evidence="1">
    <name type="scientific">marine sediment metagenome</name>
    <dbReference type="NCBI Taxonomy" id="412755"/>
    <lineage>
        <taxon>unclassified sequences</taxon>
        <taxon>metagenomes</taxon>
        <taxon>ecological metagenomes</taxon>
    </lineage>
</organism>
<comment type="caution">
    <text evidence="1">The sequence shown here is derived from an EMBL/GenBank/DDBJ whole genome shotgun (WGS) entry which is preliminary data.</text>
</comment>
<accession>A0A0F9EXN9</accession>
<name>A0A0F9EXN9_9ZZZZ</name>
<dbReference type="EMBL" id="LAZR01023349">
    <property type="protein sequence ID" value="KKL78794.1"/>
    <property type="molecule type" value="Genomic_DNA"/>
</dbReference>
<evidence type="ECO:0000313" key="1">
    <source>
        <dbReference type="EMBL" id="KKL78794.1"/>
    </source>
</evidence>